<feature type="coiled-coil region" evidence="2">
    <location>
        <begin position="103"/>
        <end position="130"/>
    </location>
</feature>
<accession>A0ABP1FTT7</accession>
<keyword evidence="1 2" id="KW-0175">Coiled coil</keyword>
<feature type="region of interest" description="Disordered" evidence="3">
    <location>
        <begin position="1067"/>
        <end position="1088"/>
    </location>
</feature>
<evidence type="ECO:0000259" key="4">
    <source>
        <dbReference type="Pfam" id="PF13815"/>
    </source>
</evidence>
<feature type="region of interest" description="Disordered" evidence="3">
    <location>
        <begin position="637"/>
        <end position="681"/>
    </location>
</feature>
<evidence type="ECO:0000313" key="6">
    <source>
        <dbReference type="Proteomes" id="UP001497392"/>
    </source>
</evidence>
<protein>
    <submittedName>
        <fullName evidence="5">G5801 protein</fullName>
    </submittedName>
</protein>
<feature type="coiled-coil region" evidence="2">
    <location>
        <begin position="162"/>
        <end position="203"/>
    </location>
</feature>
<sequence length="1359" mass="151079">MALAPPPFRFSARRTRIDWQTLHGVDIQRLIQETDIDTLERCCAAMAYGDLEAEFPHSLTETNFQRLFRLAQLTVEYLLHIQDRLVWENGLLKVDQKLSRKHVEALHLRIKEYRHELALCKKEAKRAAKALRHAEATTVTAGVQPGLNPSLAQEPGMSAAHNEELVWQADRLQRQVAALQEEREALAQHLDHMQEALMSAKEKGVEDVRMAAEDGHARTQEAVQVAAEEASRREREVADRRVIAAEKDVLLQSQMRMQEKEKGHEEERSILRNRLADALARQHELEMRKDKADVELLKMQQGLSATLNVGPLPEKAEASSGNRAPNEAMAVLEQRLQLAQEESTQLRETIVKQVESLKAALKSEQIEKARLDMARENLEINIMAMRANLQQLSRELAYHRNAPDQPAPEQQQHQGSANEGEDAQGTVALMEAKIRRLQGIITRNQPQEELNLRTIQSLEQELAMMRAGSDAALRRTASQLPRQSTLDKGHIRAGAHMHRTSSMPASYEEGTDMNGQPTMDDVAAFDEEMQHELLGAERPGIRSRMSHDLAAFQNTRIQLGGEMEEELDKSMRAFGIDPATGRLSSAQYWAAHEELQRRRARALANRPASHKRRAGFLHATIMWHIQRVANKLRRRGQIRENGKVGPPRLEPARSSVPRRQSSMQARRARSMSPERERSFAEARGYGSDSEALGGLARSQSFLHPAQDPLVDSYGDIYSPLRSGIRPGSFTFASLNELGNEAAVGSGQVSLRPLSADAAARISPTRMRHFNSAPGDFRRQHSILSKYDAQLMRSRTAAPDLARHMSLPLTGLPQYDNPQMMEQHAHEMAAARLSPQTSRAIRRTESTMAEALAGQRLAPQRSRRSFNERLRSSASMPASRARYDDERRGRSMARGASMPAWRARERQEEDMYRPDDYNTEYGYDNAPQRQSTMRKQASMARGQSNVQEENVGVRRLRSGASSLGPKTQSLAPFQDDIPDGSHPDVSRAPMRRGASVPSFDIHREDSFTASQRNASPLKAEDHRHLFAKPQRSASVPPPQRQMLDKYRESSLGAAGRRQLEDRALEQVTTVRTTEEERLTEPARPGMCRQPTWQLDRSATTTWRTNPASIQQHQEEEAQPQRLYSPMGSASPSLAEALASQATDLGLQGTVGRTASRLRNVSMRTPDRVPEAGVPARQPPMRTSTVPFVFPPAGRNIAERTASSAAGHSNYDTIAAHPSFRSRSNAAEQGSFLQRMEESGSNLRYSPSGLPIGQLSGKYQLPGSGGSLASQSSIKLPDAHMSPLKAPMHYASMGSSGHARADGIPRAQTWASNITSSTTRTTGGSPLRGTASIMTWGSVDGGRPMTAGGRKAEGLANVKLA</sequence>
<evidence type="ECO:0000256" key="1">
    <source>
        <dbReference type="ARBA" id="ARBA00023054"/>
    </source>
</evidence>
<dbReference type="InterPro" id="IPR032714">
    <property type="entry name" value="DZIP1_N"/>
</dbReference>
<evidence type="ECO:0000313" key="5">
    <source>
        <dbReference type="EMBL" id="CAL5223310.1"/>
    </source>
</evidence>
<dbReference type="PANTHER" id="PTHR21502">
    <property type="entry name" value="ZINC FINGER PROTEIN DZIP1"/>
    <property type="match status" value="1"/>
</dbReference>
<gene>
    <name evidence="5" type="primary">g5801</name>
    <name evidence="5" type="ORF">VP750_LOCUS4969</name>
</gene>
<feature type="compositionally biased region" description="Polar residues" evidence="3">
    <location>
        <begin position="408"/>
        <end position="417"/>
    </location>
</feature>
<dbReference type="Pfam" id="PF13815">
    <property type="entry name" value="Dzip-like_N"/>
    <property type="match status" value="1"/>
</dbReference>
<dbReference type="EMBL" id="CAXHTA020000008">
    <property type="protein sequence ID" value="CAL5223310.1"/>
    <property type="molecule type" value="Genomic_DNA"/>
</dbReference>
<reference evidence="5 6" key="1">
    <citation type="submission" date="2024-06" db="EMBL/GenBank/DDBJ databases">
        <authorList>
            <person name="Kraege A."/>
            <person name="Thomma B."/>
        </authorList>
    </citation>
    <scope>NUCLEOTIDE SEQUENCE [LARGE SCALE GENOMIC DNA]</scope>
</reference>
<feature type="region of interest" description="Disordered" evidence="3">
    <location>
        <begin position="402"/>
        <end position="422"/>
    </location>
</feature>
<feature type="compositionally biased region" description="Polar residues" evidence="3">
    <location>
        <begin position="1219"/>
        <end position="1230"/>
    </location>
</feature>
<feature type="region of interest" description="Disordered" evidence="3">
    <location>
        <begin position="1336"/>
        <end position="1359"/>
    </location>
</feature>
<dbReference type="PANTHER" id="PTHR21502:SF3">
    <property type="entry name" value="CILIUM ASSEMBLY PROTEIN DZIP1L"/>
    <property type="match status" value="1"/>
</dbReference>
<feature type="region of interest" description="Disordered" evidence="3">
    <location>
        <begin position="1105"/>
        <end position="1128"/>
    </location>
</feature>
<dbReference type="Proteomes" id="UP001497392">
    <property type="component" value="Unassembled WGS sequence"/>
</dbReference>
<comment type="caution">
    <text evidence="5">The sequence shown here is derived from an EMBL/GenBank/DDBJ whole genome shotgun (WGS) entry which is preliminary data.</text>
</comment>
<name>A0ABP1FTT7_9CHLO</name>
<dbReference type="InterPro" id="IPR051241">
    <property type="entry name" value="DZIP_RILPL"/>
</dbReference>
<feature type="domain" description="Cilium assembly protein DZIP1 N-terminal" evidence="4">
    <location>
        <begin position="8"/>
        <end position="125"/>
    </location>
</feature>
<organism evidence="5 6">
    <name type="scientific">Coccomyxa viridis</name>
    <dbReference type="NCBI Taxonomy" id="1274662"/>
    <lineage>
        <taxon>Eukaryota</taxon>
        <taxon>Viridiplantae</taxon>
        <taxon>Chlorophyta</taxon>
        <taxon>core chlorophytes</taxon>
        <taxon>Trebouxiophyceae</taxon>
        <taxon>Trebouxiophyceae incertae sedis</taxon>
        <taxon>Coccomyxaceae</taxon>
        <taxon>Coccomyxa</taxon>
    </lineage>
</organism>
<feature type="coiled-coil region" evidence="2">
    <location>
        <begin position="329"/>
        <end position="402"/>
    </location>
</feature>
<feature type="compositionally biased region" description="Basic and acidic residues" evidence="3">
    <location>
        <begin position="901"/>
        <end position="915"/>
    </location>
</feature>
<feature type="region of interest" description="Disordered" evidence="3">
    <location>
        <begin position="1214"/>
        <end position="1247"/>
    </location>
</feature>
<evidence type="ECO:0000256" key="3">
    <source>
        <dbReference type="SAM" id="MobiDB-lite"/>
    </source>
</evidence>
<proteinExistence type="predicted"/>
<feature type="compositionally biased region" description="Polar residues" evidence="3">
    <location>
        <begin position="926"/>
        <end position="947"/>
    </location>
</feature>
<evidence type="ECO:0000256" key="2">
    <source>
        <dbReference type="SAM" id="Coils"/>
    </source>
</evidence>
<feature type="compositionally biased region" description="Polar residues" evidence="3">
    <location>
        <begin position="958"/>
        <end position="970"/>
    </location>
</feature>
<keyword evidence="6" id="KW-1185">Reference proteome</keyword>
<feature type="region of interest" description="Disordered" evidence="3">
    <location>
        <begin position="849"/>
        <end position="991"/>
    </location>
</feature>